<dbReference type="AlphaFoldDB" id="A0AAN8PQ73"/>
<dbReference type="InterPro" id="IPR041588">
    <property type="entry name" value="Integrase_H2C2"/>
</dbReference>
<evidence type="ECO:0000313" key="2">
    <source>
        <dbReference type="EMBL" id="KAK6630407.1"/>
    </source>
</evidence>
<proteinExistence type="predicted"/>
<organism evidence="2 3">
    <name type="scientific">Polyplax serrata</name>
    <name type="common">Common mouse louse</name>
    <dbReference type="NCBI Taxonomy" id="468196"/>
    <lineage>
        <taxon>Eukaryota</taxon>
        <taxon>Metazoa</taxon>
        <taxon>Ecdysozoa</taxon>
        <taxon>Arthropoda</taxon>
        <taxon>Hexapoda</taxon>
        <taxon>Insecta</taxon>
        <taxon>Pterygota</taxon>
        <taxon>Neoptera</taxon>
        <taxon>Paraneoptera</taxon>
        <taxon>Psocodea</taxon>
        <taxon>Troctomorpha</taxon>
        <taxon>Phthiraptera</taxon>
        <taxon>Anoplura</taxon>
        <taxon>Polyplacidae</taxon>
        <taxon>Polyplax</taxon>
    </lineage>
</organism>
<dbReference type="Proteomes" id="UP001372834">
    <property type="component" value="Unassembled WGS sequence"/>
</dbReference>
<name>A0AAN8PQ73_POLSC</name>
<dbReference type="Gene3D" id="1.10.340.70">
    <property type="match status" value="1"/>
</dbReference>
<protein>
    <recommendedName>
        <fullName evidence="1">Integrase zinc-binding domain-containing protein</fullName>
    </recommendedName>
</protein>
<evidence type="ECO:0000259" key="1">
    <source>
        <dbReference type="Pfam" id="PF17921"/>
    </source>
</evidence>
<dbReference type="EMBL" id="JAWJWE010000011">
    <property type="protein sequence ID" value="KAK6630407.1"/>
    <property type="molecule type" value="Genomic_DNA"/>
</dbReference>
<sequence>MTKPYPCIVKSFHFEGIKYQDVFNCLKNLRNELEKNGFSGEIAIEDISEYYQNIKNPIFREMIHYVFRNTKVRPCLLSKTKFHPTSKEEIQKILTEHHDSELAGHPGVTRTYQRIKERYY</sequence>
<feature type="domain" description="Integrase zinc-binding" evidence="1">
    <location>
        <begin position="87"/>
        <end position="120"/>
    </location>
</feature>
<comment type="caution">
    <text evidence="2">The sequence shown here is derived from an EMBL/GenBank/DDBJ whole genome shotgun (WGS) entry which is preliminary data.</text>
</comment>
<reference evidence="2 3" key="1">
    <citation type="submission" date="2023-10" db="EMBL/GenBank/DDBJ databases">
        <title>Genomes of two closely related lineages of the louse Polyplax serrata with different host specificities.</title>
        <authorList>
            <person name="Martinu J."/>
            <person name="Tarabai H."/>
            <person name="Stefka J."/>
            <person name="Hypsa V."/>
        </authorList>
    </citation>
    <scope>NUCLEOTIDE SEQUENCE [LARGE SCALE GENOMIC DNA]</scope>
    <source>
        <strain evidence="2">HR10_N</strain>
    </source>
</reference>
<dbReference type="Pfam" id="PF17921">
    <property type="entry name" value="Integrase_H2C2"/>
    <property type="match status" value="1"/>
</dbReference>
<accession>A0AAN8PQ73</accession>
<evidence type="ECO:0000313" key="3">
    <source>
        <dbReference type="Proteomes" id="UP001372834"/>
    </source>
</evidence>
<gene>
    <name evidence="2" type="ORF">RUM43_014752</name>
</gene>